<dbReference type="SUPFAM" id="SSF52172">
    <property type="entry name" value="CheY-like"/>
    <property type="match status" value="1"/>
</dbReference>
<comment type="caution">
    <text evidence="4">The sequence shown here is derived from an EMBL/GenBank/DDBJ whole genome shotgun (WGS) entry which is preliminary data.</text>
</comment>
<evidence type="ECO:0000256" key="2">
    <source>
        <dbReference type="SAM" id="Coils"/>
    </source>
</evidence>
<keyword evidence="2" id="KW-0175">Coiled coil</keyword>
<dbReference type="EMBL" id="AFRZ01000001">
    <property type="protein sequence ID" value="EHP28755.1"/>
    <property type="molecule type" value="Genomic_DNA"/>
</dbReference>
<reference evidence="4 5" key="1">
    <citation type="journal article" date="2012" name="Proc. Natl. Acad. Sci. U.S.A.">
        <title>Genome and physiology of a model Epsilonproteobacterium responsible for sulfide detoxification in marine oxygen depletion zones.</title>
        <authorList>
            <person name="Grote J."/>
            <person name="Schott T."/>
            <person name="Bruckner C.G."/>
            <person name="Glockner F.O."/>
            <person name="Jost G."/>
            <person name="Teeling H."/>
            <person name="Labrenz M."/>
            <person name="Jurgens K."/>
        </authorList>
    </citation>
    <scope>NUCLEOTIDE SEQUENCE [LARGE SCALE GENOMIC DNA]</scope>
    <source>
        <strain evidence="4 5">GD1</strain>
    </source>
</reference>
<name>B6BL23_SULGG</name>
<proteinExistence type="predicted"/>
<dbReference type="eggNOG" id="COG3706">
    <property type="taxonomic scope" value="Bacteria"/>
</dbReference>
<dbReference type="CDD" id="cd17546">
    <property type="entry name" value="REC_hyHK_CKI1_RcsC-like"/>
    <property type="match status" value="1"/>
</dbReference>
<dbReference type="PROSITE" id="PS50110">
    <property type="entry name" value="RESPONSE_REGULATORY"/>
    <property type="match status" value="1"/>
</dbReference>
<dbReference type="HOGENOM" id="CLU_000445_30_3_7"/>
<evidence type="ECO:0000313" key="4">
    <source>
        <dbReference type="EMBL" id="EHP28755.1"/>
    </source>
</evidence>
<accession>H1FT19</accession>
<evidence type="ECO:0000256" key="1">
    <source>
        <dbReference type="PROSITE-ProRule" id="PRU00169"/>
    </source>
</evidence>
<keyword evidence="1" id="KW-0597">Phosphoprotein</keyword>
<dbReference type="GO" id="GO:0000160">
    <property type="term" value="P:phosphorelay signal transduction system"/>
    <property type="evidence" value="ECO:0007669"/>
    <property type="project" value="InterPro"/>
</dbReference>
<organism evidence="4 5">
    <name type="scientific">Sulfurimonas gotlandica (strain DSM 19862 / JCM 16533 / GD1)</name>
    <dbReference type="NCBI Taxonomy" id="929558"/>
    <lineage>
        <taxon>Bacteria</taxon>
        <taxon>Pseudomonadati</taxon>
        <taxon>Campylobacterota</taxon>
        <taxon>Epsilonproteobacteria</taxon>
        <taxon>Campylobacterales</taxon>
        <taxon>Sulfurimonadaceae</taxon>
        <taxon>Sulfurimonas</taxon>
    </lineage>
</organism>
<protein>
    <submittedName>
        <fullName evidence="4">Response regulator receiver protein (CheY-like)</fullName>
    </submittedName>
</protein>
<dbReference type="OrthoDB" id="5514345at2"/>
<dbReference type="InterPro" id="IPR011006">
    <property type="entry name" value="CheY-like_superfamily"/>
</dbReference>
<evidence type="ECO:0000313" key="5">
    <source>
        <dbReference type="Proteomes" id="UP000006431"/>
    </source>
</evidence>
<dbReference type="Proteomes" id="UP000006431">
    <property type="component" value="Unassembled WGS sequence"/>
</dbReference>
<dbReference type="PANTHER" id="PTHR43228">
    <property type="entry name" value="TWO-COMPONENT RESPONSE REGULATOR"/>
    <property type="match status" value="1"/>
</dbReference>
<dbReference type="InterPro" id="IPR001789">
    <property type="entry name" value="Sig_transdc_resp-reg_receiver"/>
</dbReference>
<keyword evidence="5" id="KW-1185">Reference proteome</keyword>
<dbReference type="AlphaFoldDB" id="B6BL23"/>
<evidence type="ECO:0000259" key="3">
    <source>
        <dbReference type="PROSITE" id="PS50110"/>
    </source>
</evidence>
<dbReference type="PANTHER" id="PTHR43228:SF1">
    <property type="entry name" value="TWO-COMPONENT RESPONSE REGULATOR ARR22"/>
    <property type="match status" value="1"/>
</dbReference>
<dbReference type="STRING" id="929558.SMGD1_0228"/>
<gene>
    <name evidence="4" type="ORF">SMGD1_0228</name>
</gene>
<dbReference type="Gene3D" id="3.40.50.2300">
    <property type="match status" value="1"/>
</dbReference>
<dbReference type="InterPro" id="IPR052048">
    <property type="entry name" value="ST_Response_Regulator"/>
</dbReference>
<sequence>MINIKLLKELTHDLSVLYVQNDISLMEDTSELLENYFKKVDTEYDGQAGFDKYIAYEKENAKPYDLIISDINMPKLNGIAMSKKIRAMNHEQFIVIITAHNEVEFLSSALDLGIDGYVTKPIENLKLIKVLYKVAQAITNNKFVESHIQVVEDLNMQLDIQNKELASKNKELHNKNQELEKSFRMLIFKNKYNT</sequence>
<accession>B6BL23</accession>
<feature type="domain" description="Response regulatory" evidence="3">
    <location>
        <begin position="15"/>
        <end position="135"/>
    </location>
</feature>
<feature type="modified residue" description="4-aspartylphosphate" evidence="1">
    <location>
        <position position="70"/>
    </location>
</feature>
<dbReference type="PATRIC" id="fig|929558.5.peg.229"/>
<feature type="coiled-coil region" evidence="2">
    <location>
        <begin position="151"/>
        <end position="182"/>
    </location>
</feature>
<dbReference type="SMART" id="SM00448">
    <property type="entry name" value="REC"/>
    <property type="match status" value="1"/>
</dbReference>
<dbReference type="Pfam" id="PF00072">
    <property type="entry name" value="Response_reg"/>
    <property type="match status" value="1"/>
</dbReference>
<dbReference type="RefSeq" id="WP_008338440.1">
    <property type="nucleotide sequence ID" value="NZ_AFRZ01000001.1"/>
</dbReference>